<dbReference type="RefSeq" id="WP_144432254.1">
    <property type="nucleotide sequence ID" value="NZ_CXWD01000028.1"/>
</dbReference>
<gene>
    <name evidence="2" type="ORF">LAX5112_04700</name>
</gene>
<feature type="transmembrane region" description="Helical" evidence="1">
    <location>
        <begin position="222"/>
        <end position="243"/>
    </location>
</feature>
<keyword evidence="3" id="KW-1185">Reference proteome</keyword>
<keyword evidence="1" id="KW-1133">Transmembrane helix</keyword>
<dbReference type="STRING" id="388408.LAX5112_04700"/>
<keyword evidence="1" id="KW-0472">Membrane</keyword>
<accession>A0A0M7APF5</accession>
<protein>
    <submittedName>
        <fullName evidence="2">Uncharacterized protein</fullName>
    </submittedName>
</protein>
<evidence type="ECO:0000313" key="2">
    <source>
        <dbReference type="EMBL" id="CTQ76759.1"/>
    </source>
</evidence>
<feature type="transmembrane region" description="Helical" evidence="1">
    <location>
        <begin position="188"/>
        <end position="210"/>
    </location>
</feature>
<feature type="transmembrane region" description="Helical" evidence="1">
    <location>
        <begin position="16"/>
        <end position="41"/>
    </location>
</feature>
<proteinExistence type="predicted"/>
<feature type="transmembrane region" description="Helical" evidence="1">
    <location>
        <begin position="111"/>
        <end position="131"/>
    </location>
</feature>
<reference evidence="3" key="1">
    <citation type="submission" date="2015-07" db="EMBL/GenBank/DDBJ databases">
        <authorList>
            <person name="Rodrigo-Torres Lidia"/>
            <person name="Arahal R.David."/>
        </authorList>
    </citation>
    <scope>NUCLEOTIDE SEQUENCE [LARGE SCALE GENOMIC DNA]</scope>
    <source>
        <strain evidence="3">CECT 5112</strain>
    </source>
</reference>
<evidence type="ECO:0000313" key="3">
    <source>
        <dbReference type="Proteomes" id="UP000053235"/>
    </source>
</evidence>
<dbReference type="OrthoDB" id="7067875at2"/>
<dbReference type="EMBL" id="CXWD01000028">
    <property type="protein sequence ID" value="CTQ76759.1"/>
    <property type="molecule type" value="Genomic_DNA"/>
</dbReference>
<feature type="transmembrane region" description="Helical" evidence="1">
    <location>
        <begin position="71"/>
        <end position="91"/>
    </location>
</feature>
<name>A0A0M7APF5_9HYPH</name>
<dbReference type="Proteomes" id="UP000053235">
    <property type="component" value="Unassembled WGS sequence"/>
</dbReference>
<sequence length="300" mass="33834">MDTSLASENDLTRNTALAAVAVVRSVMGFAAAIFLLIAVAAPRIEASSWFKRRLSEGSAFPLNYEISQRRLFNTSLVIAGTAIALAVTYVAVAEAVFNQGTLDWINYKDGFLEWSSAAILVGSSILALVFARQMPTKSLKWMHFFLALLFFVMFGEEISWGERQIGFQTPEQLGSTNVQNEVNLHNSFGYLFDHLFILCFFIWGCVVPALHRIDPIWRWFQSRLGLPFPSVGLALAMFAVSLFQPELTDRFIGDVPRLRVAELRETLSALCFLLLMWESRTLTAAMDDRRHTPFHRDKPI</sequence>
<dbReference type="AlphaFoldDB" id="A0A0M7APF5"/>
<feature type="transmembrane region" description="Helical" evidence="1">
    <location>
        <begin position="138"/>
        <end position="155"/>
    </location>
</feature>
<keyword evidence="1" id="KW-0812">Transmembrane</keyword>
<organism evidence="2 3">
    <name type="scientific">Roseibium alexandrii</name>
    <dbReference type="NCBI Taxonomy" id="388408"/>
    <lineage>
        <taxon>Bacteria</taxon>
        <taxon>Pseudomonadati</taxon>
        <taxon>Pseudomonadota</taxon>
        <taxon>Alphaproteobacteria</taxon>
        <taxon>Hyphomicrobiales</taxon>
        <taxon>Stappiaceae</taxon>
        <taxon>Roseibium</taxon>
    </lineage>
</organism>
<evidence type="ECO:0000256" key="1">
    <source>
        <dbReference type="SAM" id="Phobius"/>
    </source>
</evidence>